<evidence type="ECO:0000256" key="1">
    <source>
        <dbReference type="ARBA" id="ARBA00001947"/>
    </source>
</evidence>
<dbReference type="Pfam" id="PF05649">
    <property type="entry name" value="Peptidase_M13_N"/>
    <property type="match status" value="1"/>
</dbReference>
<dbReference type="GO" id="GO:0005886">
    <property type="term" value="C:plasma membrane"/>
    <property type="evidence" value="ECO:0007669"/>
    <property type="project" value="TreeGrafter"/>
</dbReference>
<dbReference type="InterPro" id="IPR008753">
    <property type="entry name" value="Peptidase_M13_N"/>
</dbReference>
<proteinExistence type="inferred from homology"/>
<keyword evidence="8" id="KW-0732">Signal</keyword>
<evidence type="ECO:0000259" key="9">
    <source>
        <dbReference type="Pfam" id="PF01431"/>
    </source>
</evidence>
<dbReference type="InterPro" id="IPR000718">
    <property type="entry name" value="Peptidase_M13"/>
</dbReference>
<dbReference type="EMBL" id="JACHLP010000001">
    <property type="protein sequence ID" value="MBB4841926.1"/>
    <property type="molecule type" value="Genomic_DNA"/>
</dbReference>
<keyword evidence="5 11" id="KW-0378">Hydrolase</keyword>
<organism evidence="11 12">
    <name type="scientific">Roseateles oligotrophus</name>
    <dbReference type="NCBI Taxonomy" id="1769250"/>
    <lineage>
        <taxon>Bacteria</taxon>
        <taxon>Pseudomonadati</taxon>
        <taxon>Pseudomonadota</taxon>
        <taxon>Betaproteobacteria</taxon>
        <taxon>Burkholderiales</taxon>
        <taxon>Sphaerotilaceae</taxon>
        <taxon>Roseateles</taxon>
    </lineage>
</organism>
<evidence type="ECO:0000256" key="4">
    <source>
        <dbReference type="ARBA" id="ARBA00022723"/>
    </source>
</evidence>
<evidence type="ECO:0000256" key="3">
    <source>
        <dbReference type="ARBA" id="ARBA00022670"/>
    </source>
</evidence>
<dbReference type="PROSITE" id="PS51885">
    <property type="entry name" value="NEPRILYSIN"/>
    <property type="match status" value="1"/>
</dbReference>
<feature type="signal peptide" evidence="8">
    <location>
        <begin position="1"/>
        <end position="21"/>
    </location>
</feature>
<dbReference type="Proteomes" id="UP000562027">
    <property type="component" value="Unassembled WGS sequence"/>
</dbReference>
<dbReference type="SUPFAM" id="SSF55486">
    <property type="entry name" value="Metalloproteases ('zincins'), catalytic domain"/>
    <property type="match status" value="1"/>
</dbReference>
<reference evidence="11 12" key="1">
    <citation type="submission" date="2020-08" db="EMBL/GenBank/DDBJ databases">
        <title>Functional genomics of gut bacteria from endangered species of beetles.</title>
        <authorList>
            <person name="Carlos-Shanley C."/>
        </authorList>
    </citation>
    <scope>NUCLEOTIDE SEQUENCE [LARGE SCALE GENOMIC DNA]</scope>
    <source>
        <strain evidence="11 12">S00239</strain>
    </source>
</reference>
<evidence type="ECO:0000256" key="8">
    <source>
        <dbReference type="SAM" id="SignalP"/>
    </source>
</evidence>
<comment type="similarity">
    <text evidence="2">Belongs to the peptidase M13 family.</text>
</comment>
<comment type="caution">
    <text evidence="11">The sequence shown here is derived from an EMBL/GenBank/DDBJ whole genome shotgun (WGS) entry which is preliminary data.</text>
</comment>
<dbReference type="Pfam" id="PF01431">
    <property type="entry name" value="Peptidase_M13"/>
    <property type="match status" value="1"/>
</dbReference>
<evidence type="ECO:0000256" key="6">
    <source>
        <dbReference type="ARBA" id="ARBA00022833"/>
    </source>
</evidence>
<dbReference type="RefSeq" id="WP_184295708.1">
    <property type="nucleotide sequence ID" value="NZ_JACHLP010000001.1"/>
</dbReference>
<keyword evidence="3" id="KW-0645">Protease</keyword>
<feature type="domain" description="Peptidase M13 N-terminal" evidence="10">
    <location>
        <begin position="41"/>
        <end position="416"/>
    </location>
</feature>
<feature type="chain" id="PRO_5032608757" evidence="8">
    <location>
        <begin position="22"/>
        <end position="672"/>
    </location>
</feature>
<sequence>MKIWRLVPLAGLMMCSAWVGAQTAALSGLDLKGFDAKVRAQDDLFRAVNGAWLKSTDIPADKSAFGTFEQLADKSDAQVRALIEGLQAKPQKEGSTEAKIAAFYASFLDTAAIDAAGLAPIQQRLGGIAAIQTPAELARWLGAAQGMSNTPIALTVMADVKEPNINRAVAMQGGLGMPDRDYYLKADAKLAQVRKAYLGYLTTLARLAGEAQPERIAGQVLALEQRIAKLHWDNVRNRDPVKTYNPMTPAQLAKRAPGLDWPVFLQAAQLGGIDRLSVTQPSAIAGLAQLFKTVPLETWRQYLKLRALDESAQVLPQAFRDAYFAFHGAALTGAKQPLPRWQQGINEVNTALGEAIGQVYVAEHFPPAYKARMQELVGHLMQAYRESIDGLSWMTPATKAAAREKLSKYMVKIGYPDAWRDFSKLDVRPGDAFGNGLRSAAFEYQRIALRAGQPVDRAEWGMTPQTVNAYYNPALNEIVFPAAILQPPFFDMAADDAVNYGAIGAVIGHEISHGFDDEGSQFDGDGKLRNWWSEADRKGFDAIGAQLVAQFNKYEPLPGKKVKGKLTLGENIADLSGLQVAFKAYQRSLGGKPAPVLDGFSGEQRFFFGWAQAWRYKARDERTLQLLTTDPHSPPDFRTNGAAINHDGFHQAFGSKPGDAMFKPAEQRIRIW</sequence>
<keyword evidence="6" id="KW-0862">Zinc</keyword>
<keyword evidence="7" id="KW-0482">Metalloprotease</keyword>
<dbReference type="InterPro" id="IPR042089">
    <property type="entry name" value="Peptidase_M13_dom_2"/>
</dbReference>
<dbReference type="GO" id="GO:0004222">
    <property type="term" value="F:metalloendopeptidase activity"/>
    <property type="evidence" value="ECO:0007669"/>
    <property type="project" value="InterPro"/>
</dbReference>
<evidence type="ECO:0000256" key="5">
    <source>
        <dbReference type="ARBA" id="ARBA00022801"/>
    </source>
</evidence>
<dbReference type="AlphaFoldDB" id="A0A840L201"/>
<evidence type="ECO:0000259" key="10">
    <source>
        <dbReference type="Pfam" id="PF05649"/>
    </source>
</evidence>
<comment type="cofactor">
    <cofactor evidence="1">
        <name>Zn(2+)</name>
        <dbReference type="ChEBI" id="CHEBI:29105"/>
    </cofactor>
</comment>
<dbReference type="CDD" id="cd08662">
    <property type="entry name" value="M13"/>
    <property type="match status" value="1"/>
</dbReference>
<keyword evidence="4" id="KW-0479">Metal-binding</keyword>
<evidence type="ECO:0000313" key="12">
    <source>
        <dbReference type="Proteomes" id="UP000562027"/>
    </source>
</evidence>
<evidence type="ECO:0000256" key="2">
    <source>
        <dbReference type="ARBA" id="ARBA00007357"/>
    </source>
</evidence>
<dbReference type="PANTHER" id="PTHR11733">
    <property type="entry name" value="ZINC METALLOPROTEASE FAMILY M13 NEPRILYSIN-RELATED"/>
    <property type="match status" value="1"/>
</dbReference>
<dbReference type="GO" id="GO:0016485">
    <property type="term" value="P:protein processing"/>
    <property type="evidence" value="ECO:0007669"/>
    <property type="project" value="TreeGrafter"/>
</dbReference>
<name>A0A840L201_9BURK</name>
<dbReference type="PANTHER" id="PTHR11733:SF167">
    <property type="entry name" value="FI17812P1-RELATED"/>
    <property type="match status" value="1"/>
</dbReference>
<protein>
    <submittedName>
        <fullName evidence="11">Putative endopeptidase</fullName>
        <ecNumber evidence="11">3.4.24.-</ecNumber>
    </submittedName>
</protein>
<dbReference type="EC" id="3.4.24.-" evidence="11"/>
<feature type="domain" description="Peptidase M13 C-terminal" evidence="9">
    <location>
        <begin position="468"/>
        <end position="668"/>
    </location>
</feature>
<dbReference type="PRINTS" id="PR00786">
    <property type="entry name" value="NEPRILYSIN"/>
</dbReference>
<gene>
    <name evidence="11" type="ORF">HNP55_000421</name>
</gene>
<evidence type="ECO:0000256" key="7">
    <source>
        <dbReference type="ARBA" id="ARBA00023049"/>
    </source>
</evidence>
<dbReference type="InterPro" id="IPR024079">
    <property type="entry name" value="MetalloPept_cat_dom_sf"/>
</dbReference>
<dbReference type="GO" id="GO:0046872">
    <property type="term" value="F:metal ion binding"/>
    <property type="evidence" value="ECO:0007669"/>
    <property type="project" value="UniProtKB-KW"/>
</dbReference>
<accession>A0A840L201</accession>
<dbReference type="Gene3D" id="3.40.390.10">
    <property type="entry name" value="Collagenase (Catalytic Domain)"/>
    <property type="match status" value="1"/>
</dbReference>
<keyword evidence="12" id="KW-1185">Reference proteome</keyword>
<dbReference type="InterPro" id="IPR018497">
    <property type="entry name" value="Peptidase_M13_C"/>
</dbReference>
<evidence type="ECO:0000313" key="11">
    <source>
        <dbReference type="EMBL" id="MBB4841926.1"/>
    </source>
</evidence>
<dbReference type="Gene3D" id="1.10.1380.10">
    <property type="entry name" value="Neutral endopeptidase , domain2"/>
    <property type="match status" value="1"/>
</dbReference>